<dbReference type="Gene3D" id="3.30.70.1070">
    <property type="entry name" value="Sporulation related repeat"/>
    <property type="match status" value="1"/>
</dbReference>
<proteinExistence type="predicted"/>
<protein>
    <submittedName>
        <fullName evidence="4">SPOR domain-containing protein</fullName>
    </submittedName>
</protein>
<reference evidence="4 5" key="1">
    <citation type="journal article" date="2019" name="Int. J. Syst. Evol. Microbiol.">
        <title>The Global Catalogue of Microorganisms (GCM) 10K type strain sequencing project: providing services to taxonomists for standard genome sequencing and annotation.</title>
        <authorList>
            <consortium name="The Broad Institute Genomics Platform"/>
            <consortium name="The Broad Institute Genome Sequencing Center for Infectious Disease"/>
            <person name="Wu L."/>
            <person name="Ma J."/>
        </authorList>
    </citation>
    <scope>NUCLEOTIDE SEQUENCE [LARGE SCALE GENOMIC DNA]</scope>
    <source>
        <strain evidence="4 5">JCM 16211</strain>
    </source>
</reference>
<keyword evidence="2" id="KW-1133">Transmembrane helix</keyword>
<evidence type="ECO:0000313" key="5">
    <source>
        <dbReference type="Proteomes" id="UP001501221"/>
    </source>
</evidence>
<dbReference type="Pfam" id="PF05036">
    <property type="entry name" value="SPOR"/>
    <property type="match status" value="1"/>
</dbReference>
<dbReference type="PANTHER" id="PTHR38687:SF2">
    <property type="entry name" value="CELL DIVISION PROTEIN FTSN"/>
    <property type="match status" value="1"/>
</dbReference>
<dbReference type="PROSITE" id="PS51724">
    <property type="entry name" value="SPOR"/>
    <property type="match status" value="1"/>
</dbReference>
<sequence>MTKDYAKRKRAKKKTNTRTPRSNNKKPISPIIVFLSGILLTLFAVFLWAIVKKPDVIKEIVEQKEVGAKNTKSQTETSENTQKESKKEPDTEFTYHETLTNKKVDVVINKPKTTDSDKTYIMQCGAFKKISDAEKMKAELAFIGFQANILSKGDWHRVRLGPYKSKRTAESDRHKLQDNKYLNCQIW</sequence>
<organism evidence="4 5">
    <name type="scientific">Kangiella japonica</name>
    <dbReference type="NCBI Taxonomy" id="647384"/>
    <lineage>
        <taxon>Bacteria</taxon>
        <taxon>Pseudomonadati</taxon>
        <taxon>Pseudomonadota</taxon>
        <taxon>Gammaproteobacteria</taxon>
        <taxon>Kangiellales</taxon>
        <taxon>Kangiellaceae</taxon>
        <taxon>Kangiella</taxon>
    </lineage>
</organism>
<feature type="region of interest" description="Disordered" evidence="1">
    <location>
        <begin position="67"/>
        <end position="92"/>
    </location>
</feature>
<keyword evidence="2" id="KW-0472">Membrane</keyword>
<evidence type="ECO:0000313" key="4">
    <source>
        <dbReference type="EMBL" id="GAA0205334.1"/>
    </source>
</evidence>
<comment type="caution">
    <text evidence="4">The sequence shown here is derived from an EMBL/GenBank/DDBJ whole genome shotgun (WGS) entry which is preliminary data.</text>
</comment>
<feature type="transmembrane region" description="Helical" evidence="2">
    <location>
        <begin position="31"/>
        <end position="51"/>
    </location>
</feature>
<keyword evidence="2" id="KW-0812">Transmembrane</keyword>
<name>A0ABN0SXI5_9GAMM</name>
<accession>A0ABN0SXI5</accession>
<evidence type="ECO:0000259" key="3">
    <source>
        <dbReference type="PROSITE" id="PS51724"/>
    </source>
</evidence>
<evidence type="ECO:0000256" key="2">
    <source>
        <dbReference type="SAM" id="Phobius"/>
    </source>
</evidence>
<dbReference type="Proteomes" id="UP001501221">
    <property type="component" value="Unassembled WGS sequence"/>
</dbReference>
<feature type="compositionally biased region" description="Basic residues" evidence="1">
    <location>
        <begin position="1"/>
        <end position="16"/>
    </location>
</feature>
<dbReference type="RefSeq" id="WP_343987757.1">
    <property type="nucleotide sequence ID" value="NZ_BAAAFM010000003.1"/>
</dbReference>
<feature type="compositionally biased region" description="Polar residues" evidence="1">
    <location>
        <begin position="70"/>
        <end position="80"/>
    </location>
</feature>
<keyword evidence="5" id="KW-1185">Reference proteome</keyword>
<feature type="domain" description="SPOR" evidence="3">
    <location>
        <begin position="114"/>
        <end position="187"/>
    </location>
</feature>
<feature type="region of interest" description="Disordered" evidence="1">
    <location>
        <begin position="1"/>
        <end position="26"/>
    </location>
</feature>
<dbReference type="InterPro" id="IPR052521">
    <property type="entry name" value="Cell_div_SPOR-domain"/>
</dbReference>
<dbReference type="PANTHER" id="PTHR38687">
    <property type="entry name" value="CELL DIVISION PROTEIN DEDD-RELATED"/>
    <property type="match status" value="1"/>
</dbReference>
<dbReference type="InterPro" id="IPR007730">
    <property type="entry name" value="SPOR-like_dom"/>
</dbReference>
<gene>
    <name evidence="4" type="ORF">GCM10009123_11010</name>
</gene>
<dbReference type="InterPro" id="IPR036680">
    <property type="entry name" value="SPOR-like_sf"/>
</dbReference>
<dbReference type="SUPFAM" id="SSF110997">
    <property type="entry name" value="Sporulation related repeat"/>
    <property type="match status" value="1"/>
</dbReference>
<evidence type="ECO:0000256" key="1">
    <source>
        <dbReference type="SAM" id="MobiDB-lite"/>
    </source>
</evidence>
<dbReference type="EMBL" id="BAAAFM010000003">
    <property type="protein sequence ID" value="GAA0205334.1"/>
    <property type="molecule type" value="Genomic_DNA"/>
</dbReference>
<feature type="compositionally biased region" description="Basic and acidic residues" evidence="1">
    <location>
        <begin position="81"/>
        <end position="92"/>
    </location>
</feature>